<feature type="region of interest" description="Phosphopantothenate--cysteine ligase" evidence="3">
    <location>
        <begin position="193"/>
        <end position="399"/>
    </location>
</feature>
<reference evidence="7 8" key="1">
    <citation type="submission" date="2016-10" db="EMBL/GenBank/DDBJ databases">
        <authorList>
            <person name="de Groot N.N."/>
        </authorList>
    </citation>
    <scope>NUCLEOTIDE SEQUENCE [LARGE SCALE GENOMIC DNA]</scope>
    <source>
        <strain evidence="7 8">DSM 13760</strain>
    </source>
</reference>
<dbReference type="NCBIfam" id="TIGR00521">
    <property type="entry name" value="coaBC_dfp"/>
    <property type="match status" value="1"/>
</dbReference>
<evidence type="ECO:0000313" key="8">
    <source>
        <dbReference type="Proteomes" id="UP000198948"/>
    </source>
</evidence>
<feature type="region of interest" description="Phosphopantothenoylcysteine decarboxylase" evidence="3">
    <location>
        <begin position="1"/>
        <end position="192"/>
    </location>
</feature>
<accession>A0A1H9RBW8</accession>
<feature type="binding site" evidence="3">
    <location>
        <position position="339"/>
    </location>
    <ligand>
        <name>CTP</name>
        <dbReference type="ChEBI" id="CHEBI:37563"/>
    </ligand>
</feature>
<evidence type="ECO:0000259" key="6">
    <source>
        <dbReference type="Pfam" id="PF04127"/>
    </source>
</evidence>
<name>A0A1H9RBW8_9LACT</name>
<comment type="catalytic activity">
    <reaction evidence="3 4">
        <text>N-[(R)-4-phosphopantothenoyl]-L-cysteine + H(+) = (R)-4'-phosphopantetheine + CO2</text>
        <dbReference type="Rhea" id="RHEA:16793"/>
        <dbReference type="ChEBI" id="CHEBI:15378"/>
        <dbReference type="ChEBI" id="CHEBI:16526"/>
        <dbReference type="ChEBI" id="CHEBI:59458"/>
        <dbReference type="ChEBI" id="CHEBI:61723"/>
        <dbReference type="EC" id="4.1.1.36"/>
    </reaction>
</comment>
<keyword evidence="8" id="KW-1185">Reference proteome</keyword>
<dbReference type="SUPFAM" id="SSF102645">
    <property type="entry name" value="CoaB-like"/>
    <property type="match status" value="1"/>
</dbReference>
<dbReference type="GO" id="GO:0004633">
    <property type="term" value="F:phosphopantothenoylcysteine decarboxylase activity"/>
    <property type="evidence" value="ECO:0007669"/>
    <property type="project" value="UniProtKB-UniRule"/>
</dbReference>
<feature type="binding site" evidence="3">
    <location>
        <position position="281"/>
    </location>
    <ligand>
        <name>CTP</name>
        <dbReference type="ChEBI" id="CHEBI:37563"/>
    </ligand>
</feature>
<dbReference type="InterPro" id="IPR007085">
    <property type="entry name" value="DNA/pantothenate-metab_flavo_C"/>
</dbReference>
<protein>
    <recommendedName>
        <fullName evidence="3">Coenzyme A biosynthesis bifunctional protein CoaBC</fullName>
    </recommendedName>
    <alternativeName>
        <fullName evidence="3">DNA/pantothenate metabolism flavoprotein</fullName>
    </alternativeName>
    <alternativeName>
        <fullName evidence="3">Phosphopantothenoylcysteine synthetase/decarboxylase</fullName>
        <shortName evidence="3">PPCS-PPCDC</shortName>
    </alternativeName>
    <domain>
        <recommendedName>
            <fullName evidence="3">Phosphopantothenoylcysteine decarboxylase</fullName>
            <shortName evidence="3">PPC decarboxylase</shortName>
            <shortName evidence="3">PPC-DC</shortName>
            <ecNumber evidence="3">4.1.1.36</ecNumber>
        </recommendedName>
        <alternativeName>
            <fullName evidence="3">CoaC</fullName>
        </alternativeName>
    </domain>
    <domain>
        <recommendedName>
            <fullName evidence="3">Phosphopantothenate--cysteine ligase</fullName>
            <ecNumber evidence="3">6.3.2.5</ecNumber>
        </recommendedName>
        <alternativeName>
            <fullName evidence="3">CoaB</fullName>
        </alternativeName>
        <alternativeName>
            <fullName evidence="3">Phosphopantothenoylcysteine synthetase</fullName>
            <shortName evidence="3">PPC synthetase</shortName>
            <shortName evidence="3">PPC-S</shortName>
        </alternativeName>
    </domain>
</protein>
<organism evidence="7 8">
    <name type="scientific">Isobaculum melis</name>
    <dbReference type="NCBI Taxonomy" id="142588"/>
    <lineage>
        <taxon>Bacteria</taxon>
        <taxon>Bacillati</taxon>
        <taxon>Bacillota</taxon>
        <taxon>Bacilli</taxon>
        <taxon>Lactobacillales</taxon>
        <taxon>Carnobacteriaceae</taxon>
        <taxon>Isobaculum</taxon>
    </lineage>
</organism>
<keyword evidence="3 4" id="KW-0288">FMN</keyword>
<evidence type="ECO:0000256" key="4">
    <source>
        <dbReference type="RuleBase" id="RU364078"/>
    </source>
</evidence>
<comment type="similarity">
    <text evidence="3 4">In the C-terminal section; belongs to the PPC synthetase family.</text>
</comment>
<dbReference type="STRING" id="142588.SAMN04488559_103151"/>
<dbReference type="GO" id="GO:0046872">
    <property type="term" value="F:metal ion binding"/>
    <property type="evidence" value="ECO:0007669"/>
    <property type="project" value="UniProtKB-KW"/>
</dbReference>
<feature type="binding site" evidence="3">
    <location>
        <position position="343"/>
    </location>
    <ligand>
        <name>CTP</name>
        <dbReference type="ChEBI" id="CHEBI:37563"/>
    </ligand>
</feature>
<comment type="similarity">
    <text evidence="3 4">In the N-terminal section; belongs to the HFCD (homo-oligomeric flavin containing Cys decarboxylase) superfamily.</text>
</comment>
<evidence type="ECO:0000256" key="1">
    <source>
        <dbReference type="ARBA" id="ARBA00022793"/>
    </source>
</evidence>
<dbReference type="GO" id="GO:0015937">
    <property type="term" value="P:coenzyme A biosynthetic process"/>
    <property type="evidence" value="ECO:0007669"/>
    <property type="project" value="UniProtKB-UniRule"/>
</dbReference>
<keyword evidence="3 4" id="KW-0285">Flavoprotein</keyword>
<dbReference type="Proteomes" id="UP000198948">
    <property type="component" value="Unassembled WGS sequence"/>
</dbReference>
<dbReference type="InterPro" id="IPR035929">
    <property type="entry name" value="CoaB-like_sf"/>
</dbReference>
<keyword evidence="1 3" id="KW-0210">Decarboxylase</keyword>
<comment type="caution">
    <text evidence="3">Lacks conserved residue(s) required for the propagation of feature annotation.</text>
</comment>
<dbReference type="GO" id="GO:0010181">
    <property type="term" value="F:FMN binding"/>
    <property type="evidence" value="ECO:0007669"/>
    <property type="project" value="UniProtKB-UniRule"/>
</dbReference>
<dbReference type="GO" id="GO:0071513">
    <property type="term" value="C:phosphopantothenoylcysteine decarboxylase complex"/>
    <property type="evidence" value="ECO:0007669"/>
    <property type="project" value="TreeGrafter"/>
</dbReference>
<dbReference type="SUPFAM" id="SSF52507">
    <property type="entry name" value="Homo-oligomeric flavin-containing Cys decarboxylases, HFCD"/>
    <property type="match status" value="1"/>
</dbReference>
<keyword evidence="2 3" id="KW-0456">Lyase</keyword>
<dbReference type="InterPro" id="IPR036551">
    <property type="entry name" value="Flavin_trans-like"/>
</dbReference>
<feature type="domain" description="Flavoprotein" evidence="5">
    <location>
        <begin position="5"/>
        <end position="176"/>
    </location>
</feature>
<evidence type="ECO:0000256" key="2">
    <source>
        <dbReference type="ARBA" id="ARBA00023239"/>
    </source>
</evidence>
<dbReference type="PANTHER" id="PTHR14359:SF6">
    <property type="entry name" value="PHOSPHOPANTOTHENOYLCYSTEINE DECARBOXYLASE"/>
    <property type="match status" value="1"/>
</dbReference>
<dbReference type="Gene3D" id="3.40.50.1950">
    <property type="entry name" value="Flavin prenyltransferase-like"/>
    <property type="match status" value="1"/>
</dbReference>
<comment type="function">
    <text evidence="4">Catalyzes two steps in the biosynthesis of coenzyme A. In the first step cysteine is conjugated to 4'-phosphopantothenate to form 4-phosphopantothenoylcysteine, in the latter compound is decarboxylated to form 4'-phosphopantotheine.</text>
</comment>
<comment type="cofactor">
    <cofactor evidence="3">
        <name>FMN</name>
        <dbReference type="ChEBI" id="CHEBI:58210"/>
    </cofactor>
    <text evidence="3">Binds 1 FMN per subunit.</text>
</comment>
<feature type="domain" description="DNA/pantothenate metabolism flavoprotein C-terminal" evidence="6">
    <location>
        <begin position="188"/>
        <end position="392"/>
    </location>
</feature>
<dbReference type="EC" id="6.3.2.5" evidence="3"/>
<dbReference type="Pfam" id="PF04127">
    <property type="entry name" value="DFP"/>
    <property type="match status" value="1"/>
</dbReference>
<dbReference type="AlphaFoldDB" id="A0A1H9RBW8"/>
<sequence>MLKNKKVVLFVTGGIAVYKAAELTRQFIKHGATVKVAMTASATEFVTPLTFQVLSKSDVYIDTFDEKVSSEVAHIHLADWADVAIVAPATANIIAKMANGIADDMVSTTLLAITAPVFVAPAMNVHMFEHPATIRNLTQLQQDGVHIIEPDTGFLAEGYEGKGRLPEPIKIVENMMATLIKKEKQLPLSGKNVLITAGGTKERIDPVRYLTNDSSGKMGYAMAMAARDLGANVTLISATQHQSEPFGIAIHYVESAEEMKNMVLSKYDTTDMAIMAAAVADYRPIQQADKKMKKTGHDLQLELAQTTDILKLLGQTKKQQYLIGFAAETNDLLTYGQQKLINKQADMIVANDVSKANAGFHSDTNEVTVLMPKETPIQLPNASKYEIAKEVLIIAASKI</sequence>
<dbReference type="PANTHER" id="PTHR14359">
    <property type="entry name" value="HOMO-OLIGOMERIC FLAVIN CONTAINING CYS DECARBOXYLASE FAMILY"/>
    <property type="match status" value="1"/>
</dbReference>
<feature type="binding site" evidence="3">
    <location>
        <position position="325"/>
    </location>
    <ligand>
        <name>CTP</name>
        <dbReference type="ChEBI" id="CHEBI:37563"/>
    </ligand>
</feature>
<dbReference type="GO" id="GO:0015941">
    <property type="term" value="P:pantothenate catabolic process"/>
    <property type="evidence" value="ECO:0007669"/>
    <property type="project" value="InterPro"/>
</dbReference>
<comment type="pathway">
    <text evidence="3 4">Cofactor biosynthesis; coenzyme A biosynthesis; CoA from (R)-pantothenate: step 2/5.</text>
</comment>
<dbReference type="EMBL" id="FOHA01000003">
    <property type="protein sequence ID" value="SER69539.1"/>
    <property type="molecule type" value="Genomic_DNA"/>
</dbReference>
<evidence type="ECO:0000313" key="7">
    <source>
        <dbReference type="EMBL" id="SER69539.1"/>
    </source>
</evidence>
<keyword evidence="3" id="KW-0479">Metal-binding</keyword>
<dbReference type="Gene3D" id="3.40.50.10300">
    <property type="entry name" value="CoaB-like"/>
    <property type="match status" value="1"/>
</dbReference>
<keyword evidence="3" id="KW-0460">Magnesium</keyword>
<dbReference type="OrthoDB" id="9802554at2"/>
<gene>
    <name evidence="3" type="primary">coaBC</name>
    <name evidence="7" type="ORF">SAMN04488559_103151</name>
</gene>
<comment type="pathway">
    <text evidence="3 4">Cofactor biosynthesis; coenzyme A biosynthesis; CoA from (R)-pantothenate: step 3/5.</text>
</comment>
<keyword evidence="3 4" id="KW-0436">Ligase</keyword>
<dbReference type="UniPathway" id="UPA00241">
    <property type="reaction ID" value="UER00353"/>
</dbReference>
<dbReference type="Pfam" id="PF02441">
    <property type="entry name" value="Flavoprotein"/>
    <property type="match status" value="1"/>
</dbReference>
<evidence type="ECO:0000256" key="3">
    <source>
        <dbReference type="HAMAP-Rule" id="MF_02225"/>
    </source>
</evidence>
<dbReference type="InterPro" id="IPR003382">
    <property type="entry name" value="Flavoprotein"/>
</dbReference>
<comment type="cofactor">
    <cofactor evidence="3">
        <name>Mg(2+)</name>
        <dbReference type="ChEBI" id="CHEBI:18420"/>
    </cofactor>
</comment>
<proteinExistence type="inferred from homology"/>
<dbReference type="GO" id="GO:0004632">
    <property type="term" value="F:phosphopantothenate--cysteine ligase activity"/>
    <property type="evidence" value="ECO:0007669"/>
    <property type="project" value="UniProtKB-UniRule"/>
</dbReference>
<comment type="function">
    <text evidence="3">Catalyzes two sequential steps in the biosynthesis of coenzyme A. In the first step cysteine is conjugated to 4'-phosphopantothenate to form 4-phosphopantothenoylcysteine. In the second step the latter compound is decarboxylated to form 4'-phosphopantotheine.</text>
</comment>
<evidence type="ECO:0000259" key="5">
    <source>
        <dbReference type="Pfam" id="PF02441"/>
    </source>
</evidence>
<comment type="catalytic activity">
    <reaction evidence="3 4">
        <text>(R)-4'-phosphopantothenate + L-cysteine + CTP = N-[(R)-4-phosphopantothenoyl]-L-cysteine + CMP + diphosphate + H(+)</text>
        <dbReference type="Rhea" id="RHEA:19397"/>
        <dbReference type="ChEBI" id="CHEBI:10986"/>
        <dbReference type="ChEBI" id="CHEBI:15378"/>
        <dbReference type="ChEBI" id="CHEBI:33019"/>
        <dbReference type="ChEBI" id="CHEBI:35235"/>
        <dbReference type="ChEBI" id="CHEBI:37563"/>
        <dbReference type="ChEBI" id="CHEBI:59458"/>
        <dbReference type="ChEBI" id="CHEBI:60377"/>
        <dbReference type="EC" id="6.3.2.5"/>
    </reaction>
</comment>
<dbReference type="EC" id="4.1.1.36" evidence="3"/>
<dbReference type="InterPro" id="IPR005252">
    <property type="entry name" value="CoaBC"/>
</dbReference>
<dbReference type="HAMAP" id="MF_02225">
    <property type="entry name" value="CoaBC"/>
    <property type="match status" value="1"/>
</dbReference>
<dbReference type="RefSeq" id="WP_092650647.1">
    <property type="nucleotide sequence ID" value="NZ_FOHA01000003.1"/>
</dbReference>
<keyword evidence="3" id="KW-0511">Multifunctional enzyme</keyword>
<feature type="binding site" evidence="3">
    <location>
        <position position="291"/>
    </location>
    <ligand>
        <name>CTP</name>
        <dbReference type="ChEBI" id="CHEBI:37563"/>
    </ligand>
</feature>